<dbReference type="Pfam" id="PF03845">
    <property type="entry name" value="Spore_permease"/>
    <property type="match status" value="1"/>
</dbReference>
<feature type="transmembrane region" description="Helical" evidence="8">
    <location>
        <begin position="305"/>
        <end position="324"/>
    </location>
</feature>
<keyword evidence="6 8" id="KW-1133">Transmembrane helix</keyword>
<keyword evidence="7 8" id="KW-0472">Membrane</keyword>
<dbReference type="InterPro" id="IPR004761">
    <property type="entry name" value="Spore_GerAB"/>
</dbReference>
<feature type="transmembrane region" description="Helical" evidence="8">
    <location>
        <begin position="215"/>
        <end position="239"/>
    </location>
</feature>
<feature type="transmembrane region" description="Helical" evidence="8">
    <location>
        <begin position="141"/>
        <end position="169"/>
    </location>
</feature>
<comment type="subcellular location">
    <subcellularLocation>
        <location evidence="1">Membrane</location>
        <topology evidence="1">Multi-pass membrane protein</topology>
    </subcellularLocation>
</comment>
<evidence type="ECO:0000256" key="3">
    <source>
        <dbReference type="ARBA" id="ARBA00022448"/>
    </source>
</evidence>
<keyword evidence="3" id="KW-0813">Transport</keyword>
<evidence type="ECO:0000256" key="6">
    <source>
        <dbReference type="ARBA" id="ARBA00022989"/>
    </source>
</evidence>
<evidence type="ECO:0000256" key="1">
    <source>
        <dbReference type="ARBA" id="ARBA00004141"/>
    </source>
</evidence>
<feature type="transmembrane region" description="Helical" evidence="8">
    <location>
        <begin position="269"/>
        <end position="293"/>
    </location>
</feature>
<evidence type="ECO:0000313" key="10">
    <source>
        <dbReference type="Proteomes" id="UP001240171"/>
    </source>
</evidence>
<evidence type="ECO:0000313" key="9">
    <source>
        <dbReference type="EMBL" id="MDO7906430.1"/>
    </source>
</evidence>
<protein>
    <submittedName>
        <fullName evidence="9">GerAB/ArcD/ProY family transporter</fullName>
    </submittedName>
</protein>
<comment type="similarity">
    <text evidence="2">Belongs to the amino acid-polyamine-organocation (APC) superfamily. Spore germination protein (SGP) (TC 2.A.3.9) family.</text>
</comment>
<evidence type="ECO:0000256" key="2">
    <source>
        <dbReference type="ARBA" id="ARBA00007998"/>
    </source>
</evidence>
<evidence type="ECO:0000256" key="8">
    <source>
        <dbReference type="SAM" id="Phobius"/>
    </source>
</evidence>
<feature type="transmembrane region" description="Helical" evidence="8">
    <location>
        <begin position="114"/>
        <end position="134"/>
    </location>
</feature>
<sequence>MDKIKLSSLEMLALIMMLVLGTSLVISQADASRQDAWIANLLGIIPGVLIFLMYGFLHSRFPGYTLLGYAKLLLGSYLGKALGFLYLLFFLYGASRDLRDNGALIAMKALTRTPIGVVNMIMILTVAYVLYLGIEVLGRTAMLFLVLIIILGAVSLGLLTFSGVIHLSFIQPILGQGWKPVLQAVYQEVWMFPFGETICFVMLLPYLTGKAAGTGIGITAVVLAGLMLVVTVFITITVIGPDLRMRSDFPLQTVISLIRIQNFIERLDVVFIMTAVIGMCFKISIYYQAALLAASELFHIPVKRLILPFAFILLIASLTIAGSFQEHHEEGKAVLVTIFPVFSVCIPLLLVVVALVKPRKKELKRDEQG</sequence>
<accession>A0ABT9CC31</accession>
<feature type="transmembrane region" description="Helical" evidence="8">
    <location>
        <begin position="69"/>
        <end position="94"/>
    </location>
</feature>
<reference evidence="9 10" key="1">
    <citation type="submission" date="2023-07" db="EMBL/GenBank/DDBJ databases">
        <title>Paenibacillus sp. JX-17 nov. isolated from soil.</title>
        <authorList>
            <person name="Wan Y."/>
            <person name="Liu B."/>
        </authorList>
    </citation>
    <scope>NUCLEOTIDE SEQUENCE [LARGE SCALE GENOMIC DNA]</scope>
    <source>
        <strain evidence="9 10">JX-17</strain>
    </source>
</reference>
<dbReference type="Proteomes" id="UP001240171">
    <property type="component" value="Unassembled WGS sequence"/>
</dbReference>
<dbReference type="RefSeq" id="WP_305023623.1">
    <property type="nucleotide sequence ID" value="NZ_JAUQTB010000003.1"/>
</dbReference>
<dbReference type="PANTHER" id="PTHR34975">
    <property type="entry name" value="SPORE GERMINATION PROTEIN A2"/>
    <property type="match status" value="1"/>
</dbReference>
<proteinExistence type="inferred from homology"/>
<evidence type="ECO:0000256" key="5">
    <source>
        <dbReference type="ARBA" id="ARBA00022692"/>
    </source>
</evidence>
<dbReference type="EMBL" id="JAUQTB010000003">
    <property type="protein sequence ID" value="MDO7906430.1"/>
    <property type="molecule type" value="Genomic_DNA"/>
</dbReference>
<keyword evidence="10" id="KW-1185">Reference proteome</keyword>
<dbReference type="NCBIfam" id="TIGR00912">
    <property type="entry name" value="2A0309"/>
    <property type="match status" value="1"/>
</dbReference>
<gene>
    <name evidence="9" type="ORF">Q5741_08370</name>
</gene>
<feature type="transmembrane region" description="Helical" evidence="8">
    <location>
        <begin position="189"/>
        <end position="208"/>
    </location>
</feature>
<evidence type="ECO:0000256" key="4">
    <source>
        <dbReference type="ARBA" id="ARBA00022544"/>
    </source>
</evidence>
<keyword evidence="5 8" id="KW-0812">Transmembrane</keyword>
<name>A0ABT9CC31_9BACL</name>
<feature type="transmembrane region" description="Helical" evidence="8">
    <location>
        <begin position="37"/>
        <end position="57"/>
    </location>
</feature>
<organism evidence="9 10">
    <name type="scientific">Paenibacillus lacisoli</name>
    <dbReference type="NCBI Taxonomy" id="3064525"/>
    <lineage>
        <taxon>Bacteria</taxon>
        <taxon>Bacillati</taxon>
        <taxon>Bacillota</taxon>
        <taxon>Bacilli</taxon>
        <taxon>Bacillales</taxon>
        <taxon>Paenibacillaceae</taxon>
        <taxon>Paenibacillus</taxon>
    </lineage>
</organism>
<evidence type="ECO:0000256" key="7">
    <source>
        <dbReference type="ARBA" id="ARBA00023136"/>
    </source>
</evidence>
<dbReference type="PANTHER" id="PTHR34975:SF2">
    <property type="entry name" value="SPORE GERMINATION PROTEIN A2"/>
    <property type="match status" value="1"/>
</dbReference>
<feature type="transmembrane region" description="Helical" evidence="8">
    <location>
        <begin position="336"/>
        <end position="356"/>
    </location>
</feature>
<keyword evidence="4" id="KW-0309">Germination</keyword>
<comment type="caution">
    <text evidence="9">The sequence shown here is derived from an EMBL/GenBank/DDBJ whole genome shotgun (WGS) entry which is preliminary data.</text>
</comment>